<sequence length="272" mass="31639">MESILSIHEEVYPLKTRHRKSLSYLSNPHIIKIYTLNNRINTISLIYQYIKRMMAQRSLYILGLFNLILAGIAILCVIQAEDHPEYFSLVYITISIFIFYMATIIFIIILQIIETYRERHKKNSSSLSIEIPLLTPKLITQTNPILVESIMTKTQAKTRLSRSHTLPSTPYSLNSSHTLSNSMSSSTRKNTKQRISMPSSHLELLPKYHESIINLPKDYQSFSSTTNDQLYQTYNTITNNDTNSHLSSLIKPIPFKYHRNIENNKQKYKFSE</sequence>
<evidence type="ECO:0000256" key="2">
    <source>
        <dbReference type="SAM" id="Phobius"/>
    </source>
</evidence>
<keyword evidence="2" id="KW-1133">Transmembrane helix</keyword>
<feature type="compositionally biased region" description="Low complexity" evidence="1">
    <location>
        <begin position="172"/>
        <end position="187"/>
    </location>
</feature>
<feature type="compositionally biased region" description="Polar residues" evidence="1">
    <location>
        <begin position="158"/>
        <end position="171"/>
    </location>
</feature>
<accession>A0A814CS28</accession>
<organism evidence="5 8">
    <name type="scientific">Rotaria sordida</name>
    <dbReference type="NCBI Taxonomy" id="392033"/>
    <lineage>
        <taxon>Eukaryota</taxon>
        <taxon>Metazoa</taxon>
        <taxon>Spiralia</taxon>
        <taxon>Gnathifera</taxon>
        <taxon>Rotifera</taxon>
        <taxon>Eurotatoria</taxon>
        <taxon>Bdelloidea</taxon>
        <taxon>Philodinida</taxon>
        <taxon>Philodinidae</taxon>
        <taxon>Rotaria</taxon>
    </lineage>
</organism>
<evidence type="ECO:0000313" key="5">
    <source>
        <dbReference type="EMBL" id="CAF0945001.1"/>
    </source>
</evidence>
<name>A0A814CS28_9BILA</name>
<reference evidence="5" key="1">
    <citation type="submission" date="2021-02" db="EMBL/GenBank/DDBJ databases">
        <authorList>
            <person name="Nowell W R."/>
        </authorList>
    </citation>
    <scope>NUCLEOTIDE SEQUENCE</scope>
</reference>
<protein>
    <submittedName>
        <fullName evidence="5">Uncharacterized protein</fullName>
    </submittedName>
</protein>
<dbReference type="EMBL" id="CAJOBE010000375">
    <property type="protein sequence ID" value="CAF3630773.1"/>
    <property type="molecule type" value="Genomic_DNA"/>
</dbReference>
<proteinExistence type="predicted"/>
<dbReference type="Proteomes" id="UP000663854">
    <property type="component" value="Unassembled WGS sequence"/>
</dbReference>
<keyword evidence="2" id="KW-0812">Transmembrane</keyword>
<evidence type="ECO:0000313" key="6">
    <source>
        <dbReference type="EMBL" id="CAF1076460.1"/>
    </source>
</evidence>
<feature type="region of interest" description="Disordered" evidence="1">
    <location>
        <begin position="158"/>
        <end position="192"/>
    </location>
</feature>
<dbReference type="Proteomes" id="UP000663870">
    <property type="component" value="Unassembled WGS sequence"/>
</dbReference>
<dbReference type="AlphaFoldDB" id="A0A814CS28"/>
<keyword evidence="8" id="KW-1185">Reference proteome</keyword>
<dbReference type="EMBL" id="CAJNOH010000003">
    <property type="protein sequence ID" value="CAF0727649.1"/>
    <property type="molecule type" value="Genomic_DNA"/>
</dbReference>
<dbReference type="Proteomes" id="UP000663889">
    <property type="component" value="Unassembled WGS sequence"/>
</dbReference>
<evidence type="ECO:0000313" key="4">
    <source>
        <dbReference type="EMBL" id="CAF0943083.1"/>
    </source>
</evidence>
<dbReference type="EMBL" id="CAJNOU010000736">
    <property type="protein sequence ID" value="CAF1076460.1"/>
    <property type="molecule type" value="Genomic_DNA"/>
</dbReference>
<gene>
    <name evidence="7" type="ORF">FNK824_LOCUS4907</name>
    <name evidence="4" type="ORF">JXQ802_LOCUS11266</name>
    <name evidence="5" type="ORF">JXQ802_LOCUS11368</name>
    <name evidence="3" type="ORF">PYM288_LOCUS699</name>
    <name evidence="6" type="ORF">SEV965_LOCUS14626</name>
</gene>
<keyword evidence="2" id="KW-0472">Membrane</keyword>
<evidence type="ECO:0000313" key="8">
    <source>
        <dbReference type="Proteomes" id="UP000663870"/>
    </source>
</evidence>
<dbReference type="Proteomes" id="UP000663874">
    <property type="component" value="Unassembled WGS sequence"/>
</dbReference>
<feature type="transmembrane region" description="Helical" evidence="2">
    <location>
        <begin position="59"/>
        <end position="80"/>
    </location>
</feature>
<evidence type="ECO:0000313" key="7">
    <source>
        <dbReference type="EMBL" id="CAF3630773.1"/>
    </source>
</evidence>
<comment type="caution">
    <text evidence="5">The sequence shown here is derived from an EMBL/GenBank/DDBJ whole genome shotgun (WGS) entry which is preliminary data.</text>
</comment>
<feature type="transmembrane region" description="Helical" evidence="2">
    <location>
        <begin position="86"/>
        <end position="113"/>
    </location>
</feature>
<evidence type="ECO:0000256" key="1">
    <source>
        <dbReference type="SAM" id="MobiDB-lite"/>
    </source>
</evidence>
<dbReference type="EMBL" id="CAJNOL010000224">
    <property type="protein sequence ID" value="CAF0945001.1"/>
    <property type="molecule type" value="Genomic_DNA"/>
</dbReference>
<dbReference type="EMBL" id="CAJNOL010000221">
    <property type="protein sequence ID" value="CAF0943083.1"/>
    <property type="molecule type" value="Genomic_DNA"/>
</dbReference>
<evidence type="ECO:0000313" key="3">
    <source>
        <dbReference type="EMBL" id="CAF0727649.1"/>
    </source>
</evidence>